<feature type="compositionally biased region" description="Polar residues" evidence="1">
    <location>
        <begin position="1448"/>
        <end position="1467"/>
    </location>
</feature>
<evidence type="ECO:0000313" key="3">
    <source>
        <dbReference type="EMBL" id="KAF2744478.1"/>
    </source>
</evidence>
<dbReference type="Proteomes" id="UP000799440">
    <property type="component" value="Unassembled WGS sequence"/>
</dbReference>
<keyword evidence="4" id="KW-1185">Reference proteome</keyword>
<evidence type="ECO:0000313" key="4">
    <source>
        <dbReference type="Proteomes" id="UP000799440"/>
    </source>
</evidence>
<sequence length="1729" mass="192797">MASVDLARLRNQTLTDGQDGEVTVNTRALIDKVLARYSSEHTTLRELIQNASDAGASTVVIRFETDPSPTTPVPQGADRSLLLKHVIQHHTLKRLSVSNNGQAFSPADWARLKSIADGNPDETKIGAFGVGFYSVFSDCDEPFVMSGDKTMAFYWKGNTLSTKTATVPDGQASASTTFFLDYRQANPDSPSFNPSKVPNLPGLCQFLATSLTFVGLESIELWLDGFKVASFAKKTSSPSEISIPQGLKIETEERLMRVTNVTRQHSQIDAEWSNVIATAQNPPKRAAEVVQEMKSAGSSALKSFFSKFSNPAVQPASKVHKPTPALQQSVTRTDDISGESKGIIFLQVCTVEATTRVTKTFAAEIERATKKPPPRSTRIALLTSPFHDPSSPLATGSGNTADLATKIFQEVLPSKAGRIFIGFPTAQTTPFLAHISAPSLIPTVERENVDMNARYIKTWNTELLRVAGLACRICYSLDMADIRDRMGRESISAVIPQAAYVYKQYTAKATHPSTVLGEKVVDAFFSCSKERAIAVLSTVGVKSSANVRMPAETLSFLRDVPMIPQELATQALDFFVILHRRGLISELTMSDIREGLDSRALSEEELIEFLKWCGSKMDDDELDHHSVNTLFDVTVANIGLTPDSSSGKILPLGSIRTYINASRIPPGLPVPADTIPFAFSKAVPTKQLLLFGWTELPMVRWLQFLTTVPQLQELTSSEQLAMQVLGSTAKAWDQIDNASKDSIVKILVPHAIMPTKMGMRRPQESYFPSVKLFDDLPTVTQFPGSKEKFLLALGVRKTVDLRMVFERMKSQDTTQKSEKPTWNHADLIRYFASVLNEIPKNELDSLRQTAFLPGEGGSAKPSQLYKAQDLYVPDPAVLDLGLCQVKLPFEFKSDSKEGLFLIKLGLHRYPDAMTLISIMHRAGKSNNSQMWTTAMLYYSQNYFKHGYSRDLKAVAQQNIAILPIDGAPFPNLVAPSECFTSPKAACLRFRILRADLRPHADKFGVRQDPDINDCVRRWLSSLPKNKGEAEEVFSYFGSRISDLDQHPALIKELSGAPTVPIFRKFYLEATSAGYEDPNRRQTGKYEYRIHHYNTPAMTFVGMDQDYKGIIDYVQYSPEATSFLLKVGAKHEPSSHDLASLLCQNPYGFLNTIGQDKYLDLLRKLSEHAQTLWNDKPLVKRFVASKVLLGYRDIKDTTKPAAEVEDDGLDAFEEADVHREWSLKRPNEVTIIDDVQNLNRFKDHIIAAPQEEQLEDFYARCGARKLSELVRTERRTGAPTRDQTIAQKLRKDILERVRLFLHDYDRDGSSKSIRHDAKWLAANLGVQCVSEISVKHSLLDMNVSVSSSRTAALGKDNSGRQMLNITPSYDLYDVSTELIRLLIKRPKRNDVIALERILSESLRRLQAKGINVERILRRKEYEARIAQQQEHEREKEEERLRAERAQSESTKSMTTVNQGPQTPGTQTPEKAPRMPGAFGDPDTTPKGGANDSLGDGGLLGSWTKKLFKNTPSPRGPPGGTNGPQISRDIQSTRSNISNAIKACRATSADQLNTQIHQDPTELDQGGYCSGTQYENLHKAFTFPHLDRHVDIYLGPSPNPSQSDLRAPLSSFTPLVFRLAGVFTVNPAAVNIFHDSTSNTVAFNMGGSLFFNLAWFMTLHLKDYQTVVGRQRAWDSWFLTFCHELAHNLVSDHNARHNWYNQQIAIEYSRPFREALFRAVQEVHAGNNDVD</sequence>
<dbReference type="Gene3D" id="3.30.565.10">
    <property type="entry name" value="Histidine kinase-like ATPase, C-terminal domain"/>
    <property type="match status" value="1"/>
</dbReference>
<dbReference type="Pfam" id="PF25794">
    <property type="entry name" value="SACS"/>
    <property type="match status" value="1"/>
</dbReference>
<dbReference type="SUPFAM" id="SSF55874">
    <property type="entry name" value="ATPase domain of HSP90 chaperone/DNA topoisomerase II/histidine kinase"/>
    <property type="match status" value="1"/>
</dbReference>
<accession>A0A6A6V1S1</accession>
<dbReference type="PANTHER" id="PTHR47839">
    <property type="entry name" value="DOMAIN PROTEIN, PUTATIVE (AFU_ORTHOLOGUE AFUA_6G04830)-RELATED"/>
    <property type="match status" value="1"/>
</dbReference>
<dbReference type="Pfam" id="PF12449">
    <property type="entry name" value="DUF3684"/>
    <property type="match status" value="1"/>
</dbReference>
<dbReference type="PRINTS" id="PR00775">
    <property type="entry name" value="HEATSHOCK90"/>
</dbReference>
<dbReference type="InterPro" id="IPR036890">
    <property type="entry name" value="HATPase_C_sf"/>
</dbReference>
<dbReference type="NCBIfam" id="NF047352">
    <property type="entry name" value="P_loop_sacsin"/>
    <property type="match status" value="1"/>
</dbReference>
<feature type="compositionally biased region" description="Basic and acidic residues" evidence="1">
    <location>
        <begin position="1426"/>
        <end position="1445"/>
    </location>
</feature>
<reference evidence="3" key="1">
    <citation type="journal article" date="2020" name="Stud. Mycol.">
        <title>101 Dothideomycetes genomes: a test case for predicting lifestyles and emergence of pathogens.</title>
        <authorList>
            <person name="Haridas S."/>
            <person name="Albert R."/>
            <person name="Binder M."/>
            <person name="Bloem J."/>
            <person name="Labutti K."/>
            <person name="Salamov A."/>
            <person name="Andreopoulos B."/>
            <person name="Baker S."/>
            <person name="Barry K."/>
            <person name="Bills G."/>
            <person name="Bluhm B."/>
            <person name="Cannon C."/>
            <person name="Castanera R."/>
            <person name="Culley D."/>
            <person name="Daum C."/>
            <person name="Ezra D."/>
            <person name="Gonzalez J."/>
            <person name="Henrissat B."/>
            <person name="Kuo A."/>
            <person name="Liang C."/>
            <person name="Lipzen A."/>
            <person name="Lutzoni F."/>
            <person name="Magnuson J."/>
            <person name="Mondo S."/>
            <person name="Nolan M."/>
            <person name="Ohm R."/>
            <person name="Pangilinan J."/>
            <person name="Park H.-J."/>
            <person name="Ramirez L."/>
            <person name="Alfaro M."/>
            <person name="Sun H."/>
            <person name="Tritt A."/>
            <person name="Yoshinaga Y."/>
            <person name="Zwiers L.-H."/>
            <person name="Turgeon B."/>
            <person name="Goodwin S."/>
            <person name="Spatafora J."/>
            <person name="Crous P."/>
            <person name="Grigoriev I."/>
        </authorList>
    </citation>
    <scope>NUCLEOTIDE SEQUENCE</scope>
    <source>
        <strain evidence="3">CBS 119925</strain>
    </source>
</reference>
<gene>
    <name evidence="3" type="ORF">M011DRAFT_428969</name>
</gene>
<protein>
    <recommendedName>
        <fullName evidence="2">Sacsin/Nov domain-containing protein</fullName>
    </recommendedName>
</protein>
<dbReference type="InterPro" id="IPR020575">
    <property type="entry name" value="Hsp90_N"/>
</dbReference>
<proteinExistence type="predicted"/>
<dbReference type="PANTHER" id="PTHR47839:SF1">
    <property type="entry name" value="DOMAIN PROTEIN, PUTATIVE (AFU_ORTHOLOGUE AFUA_6G04830)-RELATED"/>
    <property type="match status" value="1"/>
</dbReference>
<feature type="domain" description="Sacsin/Nov" evidence="2">
    <location>
        <begin position="29"/>
        <end position="165"/>
    </location>
</feature>
<name>A0A6A6V1S1_9PLEO</name>
<dbReference type="EMBL" id="MU006588">
    <property type="protein sequence ID" value="KAF2744478.1"/>
    <property type="molecule type" value="Genomic_DNA"/>
</dbReference>
<feature type="region of interest" description="Disordered" evidence="1">
    <location>
        <begin position="1426"/>
        <end position="1527"/>
    </location>
</feature>
<evidence type="ECO:0000256" key="1">
    <source>
        <dbReference type="SAM" id="MobiDB-lite"/>
    </source>
</evidence>
<evidence type="ECO:0000259" key="2">
    <source>
        <dbReference type="Pfam" id="PF25794"/>
    </source>
</evidence>
<organism evidence="3 4">
    <name type="scientific">Sporormia fimetaria CBS 119925</name>
    <dbReference type="NCBI Taxonomy" id="1340428"/>
    <lineage>
        <taxon>Eukaryota</taxon>
        <taxon>Fungi</taxon>
        <taxon>Dikarya</taxon>
        <taxon>Ascomycota</taxon>
        <taxon>Pezizomycotina</taxon>
        <taxon>Dothideomycetes</taxon>
        <taxon>Pleosporomycetidae</taxon>
        <taxon>Pleosporales</taxon>
        <taxon>Sporormiaceae</taxon>
        <taxon>Sporormia</taxon>
    </lineage>
</organism>
<dbReference type="InterPro" id="IPR058210">
    <property type="entry name" value="SACS/Nov_dom"/>
</dbReference>
<dbReference type="OrthoDB" id="10031156at2759"/>
<dbReference type="InterPro" id="IPR022155">
    <property type="entry name" value="DUF3684"/>
</dbReference>